<dbReference type="Proteomes" id="UP000824998">
    <property type="component" value="Unassembled WGS sequence"/>
</dbReference>
<evidence type="ECO:0000313" key="3">
    <source>
        <dbReference type="Proteomes" id="UP000824998"/>
    </source>
</evidence>
<dbReference type="OrthoDB" id="5230873at2759"/>
<sequence>MLFNVKSVSSLIVVASLANAKAVNKRADVTGATLYVYGSDVNGPAVFYADGKRKAYFGNSPVSEVTGTQTNITFGAPDDTTTPWAITANSTTVTFNETLNMYINPTGFDQVGFASAASVPSGDITSGFAWFGKSVAYAANSSDYKLMFSGVPTNTTGVYALYWNGDRTLAPTGSFPVTVKRTAPTFPSLS</sequence>
<keyword evidence="1" id="KW-0732">Signal</keyword>
<proteinExistence type="predicted"/>
<accession>A0A9P8C4F3</accession>
<feature type="chain" id="PRO_5040273862" evidence="1">
    <location>
        <begin position="23"/>
        <end position="190"/>
    </location>
</feature>
<gene>
    <name evidence="2" type="ORF">BJ875DRAFT_443604</name>
</gene>
<evidence type="ECO:0000313" key="2">
    <source>
        <dbReference type="EMBL" id="KAG9231961.1"/>
    </source>
</evidence>
<keyword evidence="3" id="KW-1185">Reference proteome</keyword>
<feature type="signal peptide" evidence="1">
    <location>
        <begin position="1"/>
        <end position="22"/>
    </location>
</feature>
<dbReference type="EMBL" id="MU251572">
    <property type="protein sequence ID" value="KAG9231961.1"/>
    <property type="molecule type" value="Genomic_DNA"/>
</dbReference>
<evidence type="ECO:0000256" key="1">
    <source>
        <dbReference type="SAM" id="SignalP"/>
    </source>
</evidence>
<comment type="caution">
    <text evidence="2">The sequence shown here is derived from an EMBL/GenBank/DDBJ whole genome shotgun (WGS) entry which is preliminary data.</text>
</comment>
<name>A0A9P8C4F3_9HELO</name>
<reference evidence="2" key="1">
    <citation type="journal article" date="2021" name="IMA Fungus">
        <title>Genomic characterization of three marine fungi, including Emericellopsis atlantica sp. nov. with signatures of a generalist lifestyle and marine biomass degradation.</title>
        <authorList>
            <person name="Hagestad O.C."/>
            <person name="Hou L."/>
            <person name="Andersen J.H."/>
            <person name="Hansen E.H."/>
            <person name="Altermark B."/>
            <person name="Li C."/>
            <person name="Kuhnert E."/>
            <person name="Cox R.J."/>
            <person name="Crous P.W."/>
            <person name="Spatafora J.W."/>
            <person name="Lail K."/>
            <person name="Amirebrahimi M."/>
            <person name="Lipzen A."/>
            <person name="Pangilinan J."/>
            <person name="Andreopoulos W."/>
            <person name="Hayes R.D."/>
            <person name="Ng V."/>
            <person name="Grigoriev I.V."/>
            <person name="Jackson S.A."/>
            <person name="Sutton T.D.S."/>
            <person name="Dobson A.D.W."/>
            <person name="Rama T."/>
        </authorList>
    </citation>
    <scope>NUCLEOTIDE SEQUENCE</scope>
    <source>
        <strain evidence="2">TRa018bII</strain>
    </source>
</reference>
<dbReference type="AlphaFoldDB" id="A0A9P8C4F3"/>
<organism evidence="2 3">
    <name type="scientific">Amylocarpus encephaloides</name>
    <dbReference type="NCBI Taxonomy" id="45428"/>
    <lineage>
        <taxon>Eukaryota</taxon>
        <taxon>Fungi</taxon>
        <taxon>Dikarya</taxon>
        <taxon>Ascomycota</taxon>
        <taxon>Pezizomycotina</taxon>
        <taxon>Leotiomycetes</taxon>
        <taxon>Helotiales</taxon>
        <taxon>Helotiales incertae sedis</taxon>
        <taxon>Amylocarpus</taxon>
    </lineage>
</organism>
<protein>
    <submittedName>
        <fullName evidence="2">Uncharacterized protein</fullName>
    </submittedName>
</protein>